<feature type="region of interest" description="Disordered" evidence="1">
    <location>
        <begin position="1"/>
        <end position="63"/>
    </location>
</feature>
<reference evidence="2 3" key="1">
    <citation type="submission" date="2023-07" db="EMBL/GenBank/DDBJ databases">
        <title>Sorghum-associated microbial communities from plants grown in Nebraska, USA.</title>
        <authorList>
            <person name="Schachtman D."/>
        </authorList>
    </citation>
    <scope>NUCLEOTIDE SEQUENCE [LARGE SCALE GENOMIC DNA]</scope>
    <source>
        <strain evidence="2 3">4249</strain>
    </source>
</reference>
<dbReference type="Proteomes" id="UP001265700">
    <property type="component" value="Unassembled WGS sequence"/>
</dbReference>
<feature type="compositionally biased region" description="Polar residues" evidence="1">
    <location>
        <begin position="19"/>
        <end position="30"/>
    </location>
</feature>
<gene>
    <name evidence="2" type="ORF">J2W49_002581</name>
</gene>
<sequence>MTDISQELQKAARQMEQGRANQHWQSQTQRPGRGAPPNNTTSEQTPAQRPADPQKDSDQSAGL</sequence>
<name>A0ABU1WMX5_9BURK</name>
<evidence type="ECO:0000313" key="3">
    <source>
        <dbReference type="Proteomes" id="UP001265700"/>
    </source>
</evidence>
<organism evidence="2 3">
    <name type="scientific">Hydrogenophaga palleronii</name>
    <dbReference type="NCBI Taxonomy" id="65655"/>
    <lineage>
        <taxon>Bacteria</taxon>
        <taxon>Pseudomonadati</taxon>
        <taxon>Pseudomonadota</taxon>
        <taxon>Betaproteobacteria</taxon>
        <taxon>Burkholderiales</taxon>
        <taxon>Comamonadaceae</taxon>
        <taxon>Hydrogenophaga</taxon>
    </lineage>
</organism>
<comment type="caution">
    <text evidence="2">The sequence shown here is derived from an EMBL/GenBank/DDBJ whole genome shotgun (WGS) entry which is preliminary data.</text>
</comment>
<protein>
    <submittedName>
        <fullName evidence="2">Uncharacterized protein</fullName>
    </submittedName>
</protein>
<proteinExistence type="predicted"/>
<feature type="compositionally biased region" description="Polar residues" evidence="1">
    <location>
        <begin position="37"/>
        <end position="47"/>
    </location>
</feature>
<evidence type="ECO:0000256" key="1">
    <source>
        <dbReference type="SAM" id="MobiDB-lite"/>
    </source>
</evidence>
<dbReference type="RefSeq" id="WP_310316426.1">
    <property type="nucleotide sequence ID" value="NZ_JAVDWU010000005.1"/>
</dbReference>
<evidence type="ECO:0000313" key="2">
    <source>
        <dbReference type="EMBL" id="MDR7150618.1"/>
    </source>
</evidence>
<dbReference type="EMBL" id="JAVDWU010000005">
    <property type="protein sequence ID" value="MDR7150618.1"/>
    <property type="molecule type" value="Genomic_DNA"/>
</dbReference>
<keyword evidence="3" id="KW-1185">Reference proteome</keyword>
<accession>A0ABU1WMX5</accession>
<feature type="compositionally biased region" description="Basic and acidic residues" evidence="1">
    <location>
        <begin position="52"/>
        <end position="63"/>
    </location>
</feature>